<dbReference type="Gene3D" id="3.30.870.10">
    <property type="entry name" value="Endonuclease Chain A"/>
    <property type="match status" value="2"/>
</dbReference>
<keyword evidence="6" id="KW-0443">Lipid metabolism</keyword>
<protein>
    <recommendedName>
        <fullName evidence="3">phospholipase D</fullName>
        <ecNumber evidence="3">3.1.4.4</ecNumber>
    </recommendedName>
</protein>
<keyword evidence="5" id="KW-0442">Lipid degradation</keyword>
<organism evidence="9 10">
    <name type="scientific">Streptomyces lateritius</name>
    <dbReference type="NCBI Taxonomy" id="67313"/>
    <lineage>
        <taxon>Bacteria</taxon>
        <taxon>Bacillati</taxon>
        <taxon>Actinomycetota</taxon>
        <taxon>Actinomycetes</taxon>
        <taxon>Kitasatosporales</taxon>
        <taxon>Streptomycetaceae</taxon>
        <taxon>Streptomyces</taxon>
    </lineage>
</organism>
<evidence type="ECO:0000256" key="5">
    <source>
        <dbReference type="ARBA" id="ARBA00022963"/>
    </source>
</evidence>
<keyword evidence="10" id="KW-1185">Reference proteome</keyword>
<dbReference type="Pfam" id="PF13091">
    <property type="entry name" value="PLDc_2"/>
    <property type="match status" value="2"/>
</dbReference>
<proteinExistence type="inferred from homology"/>
<accession>A0ABW6YJX8</accession>
<feature type="domain" description="Phospholipase D-like" evidence="8">
    <location>
        <begin position="267"/>
        <end position="384"/>
    </location>
</feature>
<dbReference type="EMBL" id="JBIBSM010000017">
    <property type="protein sequence ID" value="MFF8279865.1"/>
    <property type="molecule type" value="Genomic_DNA"/>
</dbReference>
<evidence type="ECO:0000259" key="8">
    <source>
        <dbReference type="Pfam" id="PF13091"/>
    </source>
</evidence>
<sequence length="391" mass="42056">MPPSSRGGAIRQRFWATISVAFALLFSGITPAAAESVPPVVTGAVFNNPKGTAAEQNAVKNHIIGAIDSTQGGRTLRAALYVMQDQDYTDALVAAHSRGVNVRVVLDHKSVEAPNPAPAQNLIAALGTDKTQGSWVQVCTSGGACIAAGGTNPINHNKFFLFSRVGDAGVAEDVVIQSSANQTLSATTRQWNNAYTVVGNTALYTAYTGYFNDLAAMNKTSDYYRQGEAGDTKYYFFPQQSGDIVLGFLNNVSCTGNTNVGTTSHKTIVRIAAWALHRDEIAAKLRSLADQDCWIEVVYKDSNDLATLQGHARIKPYRLDADGYFVHSKYLLIEGNYAGHPDTKWTFTGSHNLDVSSLRENDEALIRLAGATAHDAYKANFLAMRAGAVLQ</sequence>
<evidence type="ECO:0000256" key="4">
    <source>
        <dbReference type="ARBA" id="ARBA00022801"/>
    </source>
</evidence>
<comment type="caution">
    <text evidence="9">The sequence shown here is derived from an EMBL/GenBank/DDBJ whole genome shotgun (WGS) entry which is preliminary data.</text>
</comment>
<comment type="similarity">
    <text evidence="2">Belongs to the phospholipase D family.</text>
</comment>
<dbReference type="EC" id="3.1.4.4" evidence="3"/>
<feature type="domain" description="Phospholipase D-like" evidence="8">
    <location>
        <begin position="64"/>
        <end position="213"/>
    </location>
</feature>
<feature type="signal peptide" evidence="7">
    <location>
        <begin position="1"/>
        <end position="32"/>
    </location>
</feature>
<feature type="chain" id="PRO_5046834473" description="phospholipase D" evidence="7">
    <location>
        <begin position="33"/>
        <end position="391"/>
    </location>
</feature>
<dbReference type="PANTHER" id="PTHR43856">
    <property type="entry name" value="CARDIOLIPIN HYDROLASE"/>
    <property type="match status" value="1"/>
</dbReference>
<evidence type="ECO:0000256" key="2">
    <source>
        <dbReference type="ARBA" id="ARBA00008664"/>
    </source>
</evidence>
<gene>
    <name evidence="9" type="ORF">ACF05T_27785</name>
</gene>
<dbReference type="Proteomes" id="UP001603013">
    <property type="component" value="Unassembled WGS sequence"/>
</dbReference>
<reference evidence="9 10" key="1">
    <citation type="submission" date="2024-10" db="EMBL/GenBank/DDBJ databases">
        <title>The Natural Products Discovery Center: Release of the First 8490 Sequenced Strains for Exploring Actinobacteria Biosynthetic Diversity.</title>
        <authorList>
            <person name="Kalkreuter E."/>
            <person name="Kautsar S.A."/>
            <person name="Yang D."/>
            <person name="Bader C.D."/>
            <person name="Teijaro C.N."/>
            <person name="Fluegel L."/>
            <person name="Davis C.M."/>
            <person name="Simpson J.R."/>
            <person name="Lauterbach L."/>
            <person name="Steele A.D."/>
            <person name="Gui C."/>
            <person name="Meng S."/>
            <person name="Li G."/>
            <person name="Viehrig K."/>
            <person name="Ye F."/>
            <person name="Su P."/>
            <person name="Kiefer A.F."/>
            <person name="Nichols A."/>
            <person name="Cepeda A.J."/>
            <person name="Yan W."/>
            <person name="Fan B."/>
            <person name="Jiang Y."/>
            <person name="Adhikari A."/>
            <person name="Zheng C.-J."/>
            <person name="Schuster L."/>
            <person name="Cowan T.M."/>
            <person name="Smanski M.J."/>
            <person name="Chevrette M.G."/>
            <person name="De Carvalho L.P.S."/>
            <person name="Shen B."/>
        </authorList>
    </citation>
    <scope>NUCLEOTIDE SEQUENCE [LARGE SCALE GENOMIC DNA]</scope>
    <source>
        <strain evidence="9 10">NPDC015755</strain>
    </source>
</reference>
<evidence type="ECO:0000256" key="3">
    <source>
        <dbReference type="ARBA" id="ARBA00012027"/>
    </source>
</evidence>
<evidence type="ECO:0000256" key="7">
    <source>
        <dbReference type="SAM" id="SignalP"/>
    </source>
</evidence>
<evidence type="ECO:0000313" key="10">
    <source>
        <dbReference type="Proteomes" id="UP001603013"/>
    </source>
</evidence>
<dbReference type="SUPFAM" id="SSF56024">
    <property type="entry name" value="Phospholipase D/nuclease"/>
    <property type="match status" value="2"/>
</dbReference>
<evidence type="ECO:0000256" key="1">
    <source>
        <dbReference type="ARBA" id="ARBA00000798"/>
    </source>
</evidence>
<keyword evidence="4" id="KW-0378">Hydrolase</keyword>
<evidence type="ECO:0000256" key="6">
    <source>
        <dbReference type="ARBA" id="ARBA00023098"/>
    </source>
</evidence>
<dbReference type="RefSeq" id="WP_391936772.1">
    <property type="nucleotide sequence ID" value="NZ_JBIBSM010000017.1"/>
</dbReference>
<evidence type="ECO:0000313" key="9">
    <source>
        <dbReference type="EMBL" id="MFF8279865.1"/>
    </source>
</evidence>
<name>A0ABW6YJX8_9ACTN</name>
<keyword evidence="7" id="KW-0732">Signal</keyword>
<comment type="catalytic activity">
    <reaction evidence="1">
        <text>a 1,2-diacyl-sn-glycero-3-phosphocholine + H2O = a 1,2-diacyl-sn-glycero-3-phosphate + choline + H(+)</text>
        <dbReference type="Rhea" id="RHEA:14445"/>
        <dbReference type="ChEBI" id="CHEBI:15354"/>
        <dbReference type="ChEBI" id="CHEBI:15377"/>
        <dbReference type="ChEBI" id="CHEBI:15378"/>
        <dbReference type="ChEBI" id="CHEBI:57643"/>
        <dbReference type="ChEBI" id="CHEBI:58608"/>
        <dbReference type="EC" id="3.1.4.4"/>
    </reaction>
</comment>
<dbReference type="InterPro" id="IPR051406">
    <property type="entry name" value="PLD_domain"/>
</dbReference>
<dbReference type="InterPro" id="IPR025202">
    <property type="entry name" value="PLD-like_dom"/>
</dbReference>
<dbReference type="PANTHER" id="PTHR43856:SF1">
    <property type="entry name" value="MITOCHONDRIAL CARDIOLIPIN HYDROLASE"/>
    <property type="match status" value="1"/>
</dbReference>